<sequence length="208" mass="23394">MEDSVEERGRLRSQREKKGRKGRKEERQSLVHPRRDAASRLSREKRLPERGKCKWSSHNNNGEHGRRTASTMRKCGMHEVMSHIGSHTSRELSETVHAVLAGPTVSRAKPQGAFPRALAHTCSPFVCFRSVRWNPASFPDSFSPAMRLLCCEHILVAARPADLMWRDRGAERGLNRLQTSRIILRNVNIGGYSTLASPSSAGGETMPW</sequence>
<organism evidence="3">
    <name type="scientific">Dissoconium aciculare CBS 342.82</name>
    <dbReference type="NCBI Taxonomy" id="1314786"/>
    <lineage>
        <taxon>Eukaryota</taxon>
        <taxon>Fungi</taxon>
        <taxon>Dikarya</taxon>
        <taxon>Ascomycota</taxon>
        <taxon>Pezizomycotina</taxon>
        <taxon>Dothideomycetes</taxon>
        <taxon>Dothideomycetidae</taxon>
        <taxon>Mycosphaerellales</taxon>
        <taxon>Dissoconiaceae</taxon>
        <taxon>Dissoconium</taxon>
    </lineage>
</organism>
<evidence type="ECO:0000313" key="2">
    <source>
        <dbReference type="Proteomes" id="UP000504637"/>
    </source>
</evidence>
<name>A0A6J3M8W6_9PEZI</name>
<evidence type="ECO:0000256" key="1">
    <source>
        <dbReference type="SAM" id="MobiDB-lite"/>
    </source>
</evidence>
<dbReference type="Proteomes" id="UP000504637">
    <property type="component" value="Unplaced"/>
</dbReference>
<accession>A0A6J3M8W6</accession>
<dbReference type="AlphaFoldDB" id="A0A6J3M8W6"/>
<dbReference type="GeneID" id="54357181"/>
<reference evidence="3" key="3">
    <citation type="submission" date="2025-08" db="UniProtKB">
        <authorList>
            <consortium name="RefSeq"/>
        </authorList>
    </citation>
    <scope>IDENTIFICATION</scope>
    <source>
        <strain evidence="3">CBS 342.82</strain>
    </source>
</reference>
<reference evidence="3" key="1">
    <citation type="submission" date="2020-01" db="EMBL/GenBank/DDBJ databases">
        <authorList>
            <consortium name="DOE Joint Genome Institute"/>
            <person name="Haridas S."/>
            <person name="Albert R."/>
            <person name="Binder M."/>
            <person name="Bloem J."/>
            <person name="Labutti K."/>
            <person name="Salamov A."/>
            <person name="Andreopoulos B."/>
            <person name="Baker S.E."/>
            <person name="Barry K."/>
            <person name="Bills G."/>
            <person name="Bluhm B.H."/>
            <person name="Cannon C."/>
            <person name="Castanera R."/>
            <person name="Culley D.E."/>
            <person name="Daum C."/>
            <person name="Ezra D."/>
            <person name="Gonzalez J.B."/>
            <person name="Henrissat B."/>
            <person name="Kuo A."/>
            <person name="Liang C."/>
            <person name="Lipzen A."/>
            <person name="Lutzoni F."/>
            <person name="Magnuson J."/>
            <person name="Mondo S."/>
            <person name="Nolan M."/>
            <person name="Ohm R."/>
            <person name="Pangilinan J."/>
            <person name="Park H.-J."/>
            <person name="Ramirez L."/>
            <person name="Alfaro M."/>
            <person name="Sun H."/>
            <person name="Tritt A."/>
            <person name="Yoshinaga Y."/>
            <person name="Zwiers L.-H."/>
            <person name="Turgeon B.G."/>
            <person name="Goodwin S.B."/>
            <person name="Spatafora J.W."/>
            <person name="Crous P.W."/>
            <person name="Grigoriev I.V."/>
        </authorList>
    </citation>
    <scope>NUCLEOTIDE SEQUENCE</scope>
    <source>
        <strain evidence="3">CBS 342.82</strain>
    </source>
</reference>
<evidence type="ECO:0000313" key="3">
    <source>
        <dbReference type="RefSeq" id="XP_033461075.1"/>
    </source>
</evidence>
<dbReference type="RefSeq" id="XP_033461075.1">
    <property type="nucleotide sequence ID" value="XM_033599382.1"/>
</dbReference>
<keyword evidence="2" id="KW-1185">Reference proteome</keyword>
<proteinExistence type="predicted"/>
<feature type="compositionally biased region" description="Basic and acidic residues" evidence="1">
    <location>
        <begin position="23"/>
        <end position="52"/>
    </location>
</feature>
<gene>
    <name evidence="3" type="ORF">K489DRAFT_171935</name>
</gene>
<protein>
    <submittedName>
        <fullName evidence="3">Uncharacterized protein</fullName>
    </submittedName>
</protein>
<reference evidence="3" key="2">
    <citation type="submission" date="2020-04" db="EMBL/GenBank/DDBJ databases">
        <authorList>
            <consortium name="NCBI Genome Project"/>
        </authorList>
    </citation>
    <scope>NUCLEOTIDE SEQUENCE</scope>
    <source>
        <strain evidence="3">CBS 342.82</strain>
    </source>
</reference>
<feature type="compositionally biased region" description="Basic and acidic residues" evidence="1">
    <location>
        <begin position="1"/>
        <end position="16"/>
    </location>
</feature>
<feature type="region of interest" description="Disordered" evidence="1">
    <location>
        <begin position="1"/>
        <end position="69"/>
    </location>
</feature>